<keyword evidence="1" id="KW-0812">Transmembrane</keyword>
<name>A0ABV0KS36_9CYAN</name>
<dbReference type="EMBL" id="JAMPLM010000028">
    <property type="protein sequence ID" value="MEP1061185.1"/>
    <property type="molecule type" value="Genomic_DNA"/>
</dbReference>
<dbReference type="InterPro" id="IPR019664">
    <property type="entry name" value="Uncharacterised_Ycf51"/>
</dbReference>
<keyword evidence="3" id="KW-1185">Reference proteome</keyword>
<protein>
    <submittedName>
        <fullName evidence="2">Ycf51 family protein</fullName>
    </submittedName>
</protein>
<evidence type="ECO:0000313" key="3">
    <source>
        <dbReference type="Proteomes" id="UP001476950"/>
    </source>
</evidence>
<reference evidence="2 3" key="1">
    <citation type="submission" date="2022-04" db="EMBL/GenBank/DDBJ databases">
        <title>Positive selection, recombination, and allopatry shape intraspecific diversity of widespread and dominant cyanobacteria.</title>
        <authorList>
            <person name="Wei J."/>
            <person name="Shu W."/>
            <person name="Hu C."/>
        </authorList>
    </citation>
    <scope>NUCLEOTIDE SEQUENCE [LARGE SCALE GENOMIC DNA]</scope>
    <source>
        <strain evidence="2 3">AS-A4</strain>
    </source>
</reference>
<evidence type="ECO:0000256" key="1">
    <source>
        <dbReference type="SAM" id="Phobius"/>
    </source>
</evidence>
<proteinExistence type="predicted"/>
<feature type="transmembrane region" description="Helical" evidence="1">
    <location>
        <begin position="14"/>
        <end position="41"/>
    </location>
</feature>
<organism evidence="2 3">
    <name type="scientific">Stenomitos frigidus AS-A4</name>
    <dbReference type="NCBI Taxonomy" id="2933935"/>
    <lineage>
        <taxon>Bacteria</taxon>
        <taxon>Bacillati</taxon>
        <taxon>Cyanobacteriota</taxon>
        <taxon>Cyanophyceae</taxon>
        <taxon>Leptolyngbyales</taxon>
        <taxon>Leptolyngbyaceae</taxon>
        <taxon>Stenomitos</taxon>
    </lineage>
</organism>
<dbReference type="Pfam" id="PF10726">
    <property type="entry name" value="DUF2518"/>
    <property type="match status" value="1"/>
</dbReference>
<dbReference type="Proteomes" id="UP001476950">
    <property type="component" value="Unassembled WGS sequence"/>
</dbReference>
<accession>A0ABV0KS36</accession>
<feature type="transmembrane region" description="Helical" evidence="1">
    <location>
        <begin position="53"/>
        <end position="74"/>
    </location>
</feature>
<gene>
    <name evidence="2" type="ORF">NDI38_22390</name>
</gene>
<keyword evidence="1" id="KW-0472">Membrane</keyword>
<comment type="caution">
    <text evidence="2">The sequence shown here is derived from an EMBL/GenBank/DDBJ whole genome shotgun (WGS) entry which is preliminary data.</text>
</comment>
<sequence length="193" mass="20627">MVCLSLIRRSIRPYVMFGLSLVTIAIWSGYFTLFSAALMVLGLLLKWGIRFRLVGITGFMGVLTGGLFALGLGLHDRPQIPGAVKFTRVFDSGASQVVIVVPATITETALDATLRQAAVDLYSSGRLSQGESTMTIRARALLHPAPGVSQPVYLGQVKPSLLSPTDNEMVVEIDHDQFARLPKPSTSAPSAGA</sequence>
<dbReference type="RefSeq" id="WP_347240110.1">
    <property type="nucleotide sequence ID" value="NZ_JAMPLM010000028.1"/>
</dbReference>
<evidence type="ECO:0000313" key="2">
    <source>
        <dbReference type="EMBL" id="MEP1061185.1"/>
    </source>
</evidence>
<keyword evidence="1" id="KW-1133">Transmembrane helix</keyword>